<organism evidence="1 2">
    <name type="scientific">Desulfomicrobium norvegicum (strain DSM 1741 / NCIMB 8310)</name>
    <name type="common">Desulfovibrio baculatus (strain Norway 4)</name>
    <name type="synonym">Desulfovibrio desulfuricans (strain Norway 4)</name>
    <dbReference type="NCBI Taxonomy" id="52561"/>
    <lineage>
        <taxon>Bacteria</taxon>
        <taxon>Pseudomonadati</taxon>
        <taxon>Thermodesulfobacteriota</taxon>
        <taxon>Desulfovibrionia</taxon>
        <taxon>Desulfovibrionales</taxon>
        <taxon>Desulfomicrobiaceae</taxon>
        <taxon>Desulfomicrobium</taxon>
    </lineage>
</organism>
<dbReference type="SUPFAM" id="SSF117991">
    <property type="entry name" value="YbeD/HP0495-like"/>
    <property type="match status" value="1"/>
</dbReference>
<proteinExistence type="predicted"/>
<dbReference type="Pfam" id="PF04359">
    <property type="entry name" value="DUF493"/>
    <property type="match status" value="1"/>
</dbReference>
<evidence type="ECO:0000313" key="2">
    <source>
        <dbReference type="Proteomes" id="UP000199581"/>
    </source>
</evidence>
<reference evidence="1 2" key="1">
    <citation type="submission" date="2016-10" db="EMBL/GenBank/DDBJ databases">
        <authorList>
            <person name="Varghese N."/>
            <person name="Submissions S."/>
        </authorList>
    </citation>
    <scope>NUCLEOTIDE SEQUENCE [LARGE SCALE GENOMIC DNA]</scope>
    <source>
        <strain evidence="1 2">DSM 1741</strain>
    </source>
</reference>
<dbReference type="EMBL" id="FOTO01000007">
    <property type="protein sequence ID" value="SFL84448.1"/>
    <property type="molecule type" value="Genomic_DNA"/>
</dbReference>
<protein>
    <submittedName>
        <fullName evidence="1">Uncharacterized protein</fullName>
    </submittedName>
</protein>
<comment type="caution">
    <text evidence="1">The sequence shown here is derived from an EMBL/GenBank/DDBJ whole genome shotgun (WGS) entry which is preliminary data.</text>
</comment>
<dbReference type="Gene3D" id="3.30.70.260">
    <property type="match status" value="1"/>
</dbReference>
<sequence length="84" mass="9473">MNKPELEFPLHWEYKIIAVRSDEAFAAILDVMKNHGFTETPRASNVSRNGSYVTYTVRMHIESREILDSLGAALAGCEGVKYLL</sequence>
<keyword evidence="2" id="KW-1185">Reference proteome</keyword>
<evidence type="ECO:0000313" key="1">
    <source>
        <dbReference type="EMBL" id="SFL84448.1"/>
    </source>
</evidence>
<gene>
    <name evidence="1" type="ORF">SAMN05421830_107135</name>
</gene>
<accession>A0A8G2F6C0</accession>
<dbReference type="InterPro" id="IPR007454">
    <property type="entry name" value="UPF0250_YbeD-like"/>
</dbReference>
<name>A0A8G2F6C0_DESNO</name>
<dbReference type="AlphaFoldDB" id="A0A8G2F6C0"/>
<dbReference type="Proteomes" id="UP000199581">
    <property type="component" value="Unassembled WGS sequence"/>
</dbReference>
<dbReference type="InterPro" id="IPR027471">
    <property type="entry name" value="YbeD-like_sf"/>
</dbReference>
<dbReference type="RefSeq" id="WP_161949142.1">
    <property type="nucleotide sequence ID" value="NZ_FOTO01000007.1"/>
</dbReference>